<evidence type="ECO:0000313" key="2">
    <source>
        <dbReference type="EMBL" id="WKN37970.1"/>
    </source>
</evidence>
<accession>A0AA49GN80</accession>
<protein>
    <submittedName>
        <fullName evidence="2">Glycosyltransferase</fullName>
        <ecNumber evidence="2">2.4.-.-</ecNumber>
    </submittedName>
</protein>
<dbReference type="EMBL" id="CP120682">
    <property type="protein sequence ID" value="WKN37970.1"/>
    <property type="molecule type" value="Genomic_DNA"/>
</dbReference>
<feature type="domain" description="Glycosyl transferase family 1" evidence="1">
    <location>
        <begin position="170"/>
        <end position="302"/>
    </location>
</feature>
<dbReference type="SUPFAM" id="SSF53756">
    <property type="entry name" value="UDP-Glycosyltransferase/glycogen phosphorylase"/>
    <property type="match status" value="1"/>
</dbReference>
<evidence type="ECO:0000259" key="1">
    <source>
        <dbReference type="Pfam" id="PF00534"/>
    </source>
</evidence>
<organism evidence="2">
    <name type="scientific">Roseihalotalea indica</name>
    <dbReference type="NCBI Taxonomy" id="2867963"/>
    <lineage>
        <taxon>Bacteria</taxon>
        <taxon>Pseudomonadati</taxon>
        <taxon>Bacteroidota</taxon>
        <taxon>Cytophagia</taxon>
        <taxon>Cytophagales</taxon>
        <taxon>Catalimonadaceae</taxon>
        <taxon>Roseihalotalea</taxon>
    </lineage>
</organism>
<keyword evidence="2" id="KW-0328">Glycosyltransferase</keyword>
<dbReference type="Gene3D" id="3.40.50.2000">
    <property type="entry name" value="Glycogen Phosphorylase B"/>
    <property type="match status" value="1"/>
</dbReference>
<reference evidence="2" key="2">
    <citation type="journal article" date="2024" name="Antonie Van Leeuwenhoek">
        <title>Roseihalotalea indica gen. nov., sp. nov., a halophilic Bacteroidetes from mesopelagic Southwest Indian Ocean with higher carbohydrate metabolic potential.</title>
        <authorList>
            <person name="Chen B."/>
            <person name="Zhang M."/>
            <person name="Lin D."/>
            <person name="Ye J."/>
            <person name="Tang K."/>
        </authorList>
    </citation>
    <scope>NUCLEOTIDE SEQUENCE</scope>
    <source>
        <strain evidence="2">TK19036</strain>
    </source>
</reference>
<reference evidence="2" key="1">
    <citation type="journal article" date="2023" name="Comput. Struct. Biotechnol. J.">
        <title>Discovery of a novel marine Bacteroidetes with a rich repertoire of carbohydrate-active enzymes.</title>
        <authorList>
            <person name="Chen B."/>
            <person name="Liu G."/>
            <person name="Chen Q."/>
            <person name="Wang H."/>
            <person name="Liu L."/>
            <person name="Tang K."/>
        </authorList>
    </citation>
    <scope>NUCLEOTIDE SEQUENCE</scope>
    <source>
        <strain evidence="2">TK19036</strain>
    </source>
</reference>
<dbReference type="GO" id="GO:0016757">
    <property type="term" value="F:glycosyltransferase activity"/>
    <property type="evidence" value="ECO:0007669"/>
    <property type="project" value="UniProtKB-KW"/>
</dbReference>
<proteinExistence type="predicted"/>
<dbReference type="InterPro" id="IPR001296">
    <property type="entry name" value="Glyco_trans_1"/>
</dbReference>
<name>A0AA49GN80_9BACT</name>
<dbReference type="Pfam" id="PF00534">
    <property type="entry name" value="Glycos_transf_1"/>
    <property type="match status" value="1"/>
</dbReference>
<keyword evidence="2" id="KW-0808">Transferase</keyword>
<gene>
    <name evidence="2" type="ORF">K4G66_04515</name>
</gene>
<dbReference type="AlphaFoldDB" id="A0AA49GN80"/>
<dbReference type="EC" id="2.4.-.-" evidence="2"/>
<sequence length="336" mass="38231">MTHGDVAKILTQHFNFVEIKQPHYLKGQTSRKQKLMAMISDFFFVLRNAKKISGAEVLVGVGYVAIPIRLLIWLNLIRCQRFVWLGFLIQNKGLFNYYRRFIHTIPVSRQTFVLNADTDIPVYARKLRLPPSSFTYLPVVDIQEVAGSPDFSSAEADAYYFAGGYSNRDYQPLIEAFRSIPHQLVVVGSHVNPELNQLSDLPRHITVKQDIPKAEFEALVRGAKACILPLKEEVGASGQRVMNSYMRNGKLIIAVEMRITQQYLQAGANGYLYKNATTDLPTIIQDIEENPEKGERMKQRAYTFYQQNLTLPALLKSIEKNLLNKVPPQPQAVTKD</sequence>